<dbReference type="AlphaFoldDB" id="A0A8J1JUP1"/>
<dbReference type="OrthoDB" id="2418792at2759"/>
<dbReference type="GeneID" id="779512"/>
<dbReference type="InterPro" id="IPR037690">
    <property type="entry name" value="FAM204A"/>
</dbReference>
<feature type="region of interest" description="Disordered" evidence="1">
    <location>
        <begin position="121"/>
        <end position="155"/>
    </location>
</feature>
<evidence type="ECO:0000313" key="3">
    <source>
        <dbReference type="RefSeq" id="XP_031761598.1"/>
    </source>
</evidence>
<protein>
    <submittedName>
        <fullName evidence="3">Protein FAM204A</fullName>
    </submittedName>
</protein>
<feature type="region of interest" description="Disordered" evidence="1">
    <location>
        <begin position="69"/>
        <end position="96"/>
    </location>
</feature>
<sequence>MKSPWKQIFSSGNASGLLSVPRLVIALHLWFDASDWTFRKRRLYSFRKARWRLPSACVPVGMWSGLLPPGMAESDLSEGEEGEGEELNPKPEPGHSACPPGIAESCYNKFLDLQKKRCQLKAQGNQKEKRRRRRNRKGKSKGSCTGDPEPSQSPSPVEIKALEALQPYFGIHEQFEPPVCQKVMKKSRLEQSIDAAVTLGDMETAEKLSDRLATRELAVKISKAAPYQRHVRAKEAGEASQESLKKGKNLAWGFEAKQRWETKSNMGYM</sequence>
<name>A0A8J1JUP1_XENTR</name>
<dbReference type="RefSeq" id="XP_031761598.1">
    <property type="nucleotide sequence ID" value="XM_031905738.1"/>
</dbReference>
<organism evidence="2 3">
    <name type="scientific">Xenopus tropicalis</name>
    <name type="common">Western clawed frog</name>
    <name type="synonym">Silurana tropicalis</name>
    <dbReference type="NCBI Taxonomy" id="8364"/>
    <lineage>
        <taxon>Eukaryota</taxon>
        <taxon>Metazoa</taxon>
        <taxon>Chordata</taxon>
        <taxon>Craniata</taxon>
        <taxon>Vertebrata</taxon>
        <taxon>Euteleostomi</taxon>
        <taxon>Amphibia</taxon>
        <taxon>Batrachia</taxon>
        <taxon>Anura</taxon>
        <taxon>Pipoidea</taxon>
        <taxon>Pipidae</taxon>
        <taxon>Xenopodinae</taxon>
        <taxon>Xenopus</taxon>
        <taxon>Silurana</taxon>
    </lineage>
</organism>
<reference evidence="3" key="1">
    <citation type="submission" date="2025-08" db="UniProtKB">
        <authorList>
            <consortium name="RefSeq"/>
        </authorList>
    </citation>
    <scope>IDENTIFICATION</scope>
    <source>
        <strain evidence="3">Nigerian</strain>
        <tissue evidence="3">Liver and blood</tissue>
    </source>
</reference>
<dbReference type="CTD" id="63877"/>
<dbReference type="PANTHER" id="PTHR14386">
    <property type="entry name" value="PROTEIN FAM204A"/>
    <property type="match status" value="1"/>
</dbReference>
<keyword evidence="2" id="KW-1185">Reference proteome</keyword>
<feature type="compositionally biased region" description="Acidic residues" evidence="1">
    <location>
        <begin position="75"/>
        <end position="86"/>
    </location>
</feature>
<evidence type="ECO:0000313" key="4">
    <source>
        <dbReference type="Xenbase" id="XB-GENE-5961800"/>
    </source>
</evidence>
<evidence type="ECO:0000313" key="2">
    <source>
        <dbReference type="Proteomes" id="UP000008143"/>
    </source>
</evidence>
<dbReference type="Xenbase" id="XB-GENE-5961800">
    <property type="gene designation" value="fam204a"/>
</dbReference>
<dbReference type="AGR" id="Xenbase:XB-GENE-5961800"/>
<evidence type="ECO:0000256" key="1">
    <source>
        <dbReference type="SAM" id="MobiDB-lite"/>
    </source>
</evidence>
<dbReference type="Proteomes" id="UP000008143">
    <property type="component" value="Chromosome 7"/>
</dbReference>
<dbReference type="PANTHER" id="PTHR14386:SF2">
    <property type="entry name" value="PROTEIN FAM204A"/>
    <property type="match status" value="1"/>
</dbReference>
<dbReference type="KEGG" id="xtr:779512"/>
<proteinExistence type="predicted"/>
<accession>A0A8J1JUP1</accession>
<dbReference type="OMA" id="GIECNAY"/>
<feature type="compositionally biased region" description="Basic residues" evidence="1">
    <location>
        <begin position="128"/>
        <end position="140"/>
    </location>
</feature>
<gene>
    <name evidence="3 4" type="primary">fam204a</name>
</gene>